<dbReference type="RefSeq" id="WP_054540199.1">
    <property type="nucleotide sequence ID" value="NZ_JACIEQ010000001.1"/>
</dbReference>
<keyword evidence="5" id="KW-1185">Reference proteome</keyword>
<dbReference type="InterPro" id="IPR019554">
    <property type="entry name" value="Soluble_ligand-bd"/>
</dbReference>
<name>A0A840CFZ6_9RHOB</name>
<dbReference type="EMBL" id="JACIEQ010000001">
    <property type="protein sequence ID" value="MBB4021716.1"/>
    <property type="molecule type" value="Genomic_DNA"/>
</dbReference>
<evidence type="ECO:0000313" key="5">
    <source>
        <dbReference type="Proteomes" id="UP000585681"/>
    </source>
</evidence>
<dbReference type="InterPro" id="IPR049712">
    <property type="entry name" value="Poly_export"/>
</dbReference>
<dbReference type="PANTHER" id="PTHR33619:SF3">
    <property type="entry name" value="POLYSACCHARIDE EXPORT PROTEIN GFCE-RELATED"/>
    <property type="match status" value="1"/>
</dbReference>
<organism evidence="4 5">
    <name type="scientific">Actibacterium naphthalenivorans</name>
    <dbReference type="NCBI Taxonomy" id="1614693"/>
    <lineage>
        <taxon>Bacteria</taxon>
        <taxon>Pseudomonadati</taxon>
        <taxon>Pseudomonadota</taxon>
        <taxon>Alphaproteobacteria</taxon>
        <taxon>Rhodobacterales</taxon>
        <taxon>Roseobacteraceae</taxon>
        <taxon>Actibacterium</taxon>
    </lineage>
</organism>
<protein>
    <submittedName>
        <fullName evidence="4">Polysaccharide export outer membrane protein</fullName>
    </submittedName>
</protein>
<dbReference type="Pfam" id="PF10531">
    <property type="entry name" value="SLBB"/>
    <property type="match status" value="1"/>
</dbReference>
<proteinExistence type="predicted"/>
<dbReference type="AlphaFoldDB" id="A0A840CFZ6"/>
<dbReference type="Proteomes" id="UP000585681">
    <property type="component" value="Unassembled WGS sequence"/>
</dbReference>
<feature type="domain" description="Soluble ligand binding" evidence="3">
    <location>
        <begin position="171"/>
        <end position="220"/>
    </location>
</feature>
<evidence type="ECO:0000256" key="1">
    <source>
        <dbReference type="ARBA" id="ARBA00022729"/>
    </source>
</evidence>
<evidence type="ECO:0000259" key="2">
    <source>
        <dbReference type="Pfam" id="PF02563"/>
    </source>
</evidence>
<dbReference type="PANTHER" id="PTHR33619">
    <property type="entry name" value="POLYSACCHARIDE EXPORT PROTEIN GFCE-RELATED"/>
    <property type="match status" value="1"/>
</dbReference>
<dbReference type="Gene3D" id="3.30.1950.10">
    <property type="entry name" value="wza like domain"/>
    <property type="match status" value="1"/>
</dbReference>
<evidence type="ECO:0000259" key="3">
    <source>
        <dbReference type="Pfam" id="PF10531"/>
    </source>
</evidence>
<reference evidence="4" key="1">
    <citation type="submission" date="2020-08" db="EMBL/GenBank/DDBJ databases">
        <title>Genomic Encyclopedia of Type Strains, Phase IV (KMG-IV): sequencing the most valuable type-strain genomes for metagenomic binning, comparative biology and taxonomic classification.</title>
        <authorList>
            <person name="Goeker M."/>
        </authorList>
    </citation>
    <scope>NUCLEOTIDE SEQUENCE [LARGE SCALE GENOMIC DNA]</scope>
    <source>
        <strain evidence="4">DSM 105040</strain>
    </source>
</reference>
<evidence type="ECO:0000313" key="4">
    <source>
        <dbReference type="EMBL" id="MBB4021716.1"/>
    </source>
</evidence>
<comment type="caution">
    <text evidence="4">The sequence shown here is derived from an EMBL/GenBank/DDBJ whole genome shotgun (WGS) entry which is preliminary data.</text>
</comment>
<feature type="domain" description="Polysaccharide export protein N-terminal" evidence="2">
    <location>
        <begin position="80"/>
        <end position="163"/>
    </location>
</feature>
<dbReference type="Gene3D" id="3.10.560.10">
    <property type="entry name" value="Outer membrane lipoprotein wza domain like"/>
    <property type="match status" value="2"/>
</dbReference>
<dbReference type="GO" id="GO:0015159">
    <property type="term" value="F:polysaccharide transmembrane transporter activity"/>
    <property type="evidence" value="ECO:0007669"/>
    <property type="project" value="InterPro"/>
</dbReference>
<keyword evidence="1" id="KW-0732">Signal</keyword>
<dbReference type="PROSITE" id="PS51257">
    <property type="entry name" value="PROKAR_LIPOPROTEIN"/>
    <property type="match status" value="1"/>
</dbReference>
<dbReference type="InterPro" id="IPR003715">
    <property type="entry name" value="Poly_export_N"/>
</dbReference>
<sequence>MSDIGRRHFLAIGAGALVAGCDVPRGAARENEILKSAEKDTLSGYAIYPVSRAFLPQAALWPVTGSGPRGDWIARQKGAQHQIIAPGDKVNLVIWDSEDNSLLTAPEQKAVRMEGMTVAPDGTIFVPYVEAIRISGMTPETARSQVQEKMEAIIPSAQVQLSLDTGRQNSVDLVGGVASPGSYPLVDRDMTVLNLIAMGGGVASGLQNPLIRLIRNGTLYVTTVSRLYANPALDTTLRGGDKVIVEEDPRRFLALGAAGREQLVPFPKDDVTALDAMALIGGVSDARADPKGVLILREYPPSATRAGVQGPRETRVIFTIDLTTADGLFSAGKFGVNPDDLVYVSESPLNTIDTISRILGNILGAGARVNNVAN</sequence>
<accession>A0A840CFZ6</accession>
<gene>
    <name evidence="4" type="ORF">GGR17_001507</name>
</gene>
<dbReference type="Pfam" id="PF02563">
    <property type="entry name" value="Poly_export"/>
    <property type="match status" value="1"/>
</dbReference>